<dbReference type="InterPro" id="IPR021373">
    <property type="entry name" value="DUF2993"/>
</dbReference>
<feature type="region of interest" description="Disordered" evidence="1">
    <location>
        <begin position="1"/>
        <end position="41"/>
    </location>
</feature>
<gene>
    <name evidence="3" type="ORF">LWC34_21640</name>
</gene>
<evidence type="ECO:0000313" key="3">
    <source>
        <dbReference type="EMBL" id="MCE7005411.1"/>
    </source>
</evidence>
<dbReference type="EMBL" id="JAJVCN010000002">
    <property type="protein sequence ID" value="MCE7005411.1"/>
    <property type="molecule type" value="Genomic_DNA"/>
</dbReference>
<protein>
    <submittedName>
        <fullName evidence="3">DUF2993 domain-containing protein</fullName>
    </submittedName>
</protein>
<organism evidence="3 4">
    <name type="scientific">Kibdelosporangium philippinense</name>
    <dbReference type="NCBI Taxonomy" id="211113"/>
    <lineage>
        <taxon>Bacteria</taxon>
        <taxon>Bacillati</taxon>
        <taxon>Actinomycetota</taxon>
        <taxon>Actinomycetes</taxon>
        <taxon>Pseudonocardiales</taxon>
        <taxon>Pseudonocardiaceae</taxon>
        <taxon>Kibdelosporangium</taxon>
    </lineage>
</organism>
<dbReference type="Pfam" id="PF11209">
    <property type="entry name" value="LmeA"/>
    <property type="match status" value="1"/>
</dbReference>
<evidence type="ECO:0000256" key="2">
    <source>
        <dbReference type="SAM" id="Phobius"/>
    </source>
</evidence>
<dbReference type="RefSeq" id="WP_233726997.1">
    <property type="nucleotide sequence ID" value="NZ_JAJVCN010000002.1"/>
</dbReference>
<feature type="compositionally biased region" description="Basic and acidic residues" evidence="1">
    <location>
        <begin position="1"/>
        <end position="11"/>
    </location>
</feature>
<evidence type="ECO:0000313" key="4">
    <source>
        <dbReference type="Proteomes" id="UP001521150"/>
    </source>
</evidence>
<accession>A0ABS8ZFF2</accession>
<keyword evidence="4" id="KW-1185">Reference proteome</keyword>
<keyword evidence="2" id="KW-0472">Membrane</keyword>
<dbReference type="Proteomes" id="UP001521150">
    <property type="component" value="Unassembled WGS sequence"/>
</dbReference>
<sequence length="323" mass="34319">MAERDVHEDVGRGNIDTGGGMTTVPNATANPPRPKKPKRSKTRPLVITLVILLALLVGVDFGAAAVAEYQVSKRAKAAFGLSDDPAVTVRGFPFLTQAIGGEYDHITVDARGVPVMDVLKDVEVHAEMRGVQAPLSDLLAGRTDSIAVREIEGQLRVKEADFNRALQSNSLSRLRTSDITNVTIAPVSELRVNASPGTEDEIDDKADQEALAKEEENEDGTAGVRVGATVDFAGQKTDLVIYGIVSLDNQKIQISPKRVTLANAIGDNLIAPSIQQQFLSLFAVTLDPGKLPVAITPTAVRVDPGSLSLKGKATNVKLRGFVG</sequence>
<keyword evidence="2" id="KW-0812">Transmembrane</keyword>
<name>A0ABS8ZFF2_9PSEU</name>
<feature type="transmembrane region" description="Helical" evidence="2">
    <location>
        <begin position="45"/>
        <end position="67"/>
    </location>
</feature>
<comment type="caution">
    <text evidence="3">The sequence shown here is derived from an EMBL/GenBank/DDBJ whole genome shotgun (WGS) entry which is preliminary data.</text>
</comment>
<reference evidence="3 4" key="1">
    <citation type="submission" date="2021-12" db="EMBL/GenBank/DDBJ databases">
        <title>Genome sequence of Kibdelosporangium philippinense ATCC 49844.</title>
        <authorList>
            <person name="Fedorov E.A."/>
            <person name="Omeragic M."/>
            <person name="Shalygina K.F."/>
            <person name="Maclea K.S."/>
        </authorList>
    </citation>
    <scope>NUCLEOTIDE SEQUENCE [LARGE SCALE GENOMIC DNA]</scope>
    <source>
        <strain evidence="3 4">ATCC 49844</strain>
    </source>
</reference>
<keyword evidence="2" id="KW-1133">Transmembrane helix</keyword>
<evidence type="ECO:0000256" key="1">
    <source>
        <dbReference type="SAM" id="MobiDB-lite"/>
    </source>
</evidence>
<proteinExistence type="predicted"/>